<evidence type="ECO:0000256" key="4">
    <source>
        <dbReference type="ARBA" id="ARBA00022801"/>
    </source>
</evidence>
<name>A0ABT3TG91_9GAMM</name>
<evidence type="ECO:0000256" key="1">
    <source>
        <dbReference type="ARBA" id="ARBA00022722"/>
    </source>
</evidence>
<keyword evidence="1" id="KW-0540">Nuclease</keyword>
<dbReference type="CDD" id="cd11010">
    <property type="entry name" value="S1-P1_nuclease"/>
    <property type="match status" value="1"/>
</dbReference>
<keyword evidence="3" id="KW-0255">Endonuclease</keyword>
<dbReference type="PANTHER" id="PTHR33146:SF26">
    <property type="entry name" value="ENDONUCLEASE 4"/>
    <property type="match status" value="1"/>
</dbReference>
<dbReference type="EMBL" id="SHNN01000002">
    <property type="protein sequence ID" value="MCX2981328.1"/>
    <property type="molecule type" value="Genomic_DNA"/>
</dbReference>
<dbReference type="Pfam" id="PF02265">
    <property type="entry name" value="S1-P1_nuclease"/>
    <property type="match status" value="1"/>
</dbReference>
<evidence type="ECO:0000256" key="6">
    <source>
        <dbReference type="ARBA" id="ARBA00023180"/>
    </source>
</evidence>
<proteinExistence type="predicted"/>
<keyword evidence="2" id="KW-0479">Metal-binding</keyword>
<dbReference type="Proteomes" id="UP001143362">
    <property type="component" value="Unassembled WGS sequence"/>
</dbReference>
<gene>
    <name evidence="7" type="ORF">EYC98_10675</name>
</gene>
<dbReference type="SUPFAM" id="SSF48537">
    <property type="entry name" value="Phospholipase C/P1 nuclease"/>
    <property type="match status" value="1"/>
</dbReference>
<keyword evidence="4" id="KW-0378">Hydrolase</keyword>
<protein>
    <submittedName>
        <fullName evidence="7">S1/P1 Nuclease</fullName>
    </submittedName>
</protein>
<dbReference type="PANTHER" id="PTHR33146">
    <property type="entry name" value="ENDONUCLEASE 4"/>
    <property type="match status" value="1"/>
</dbReference>
<keyword evidence="8" id="KW-1185">Reference proteome</keyword>
<evidence type="ECO:0000256" key="5">
    <source>
        <dbReference type="ARBA" id="ARBA00023157"/>
    </source>
</evidence>
<comment type="caution">
    <text evidence="7">The sequence shown here is derived from an EMBL/GenBank/DDBJ whole genome shotgun (WGS) entry which is preliminary data.</text>
</comment>
<evidence type="ECO:0000313" key="7">
    <source>
        <dbReference type="EMBL" id="MCX2981328.1"/>
    </source>
</evidence>
<evidence type="ECO:0000256" key="2">
    <source>
        <dbReference type="ARBA" id="ARBA00022723"/>
    </source>
</evidence>
<reference evidence="7" key="1">
    <citation type="submission" date="2019-02" db="EMBL/GenBank/DDBJ databases">
        <authorList>
            <person name="Li S.-H."/>
        </authorList>
    </citation>
    <scope>NUCLEOTIDE SEQUENCE</scope>
    <source>
        <strain evidence="7">IMCC14734</strain>
    </source>
</reference>
<dbReference type="InterPro" id="IPR003154">
    <property type="entry name" value="S1/P1nuclease"/>
</dbReference>
<evidence type="ECO:0000313" key="8">
    <source>
        <dbReference type="Proteomes" id="UP001143362"/>
    </source>
</evidence>
<keyword evidence="6" id="KW-0325">Glycoprotein</keyword>
<organism evidence="7 8">
    <name type="scientific">Candidatus Litorirhabdus singularis</name>
    <dbReference type="NCBI Taxonomy" id="2518993"/>
    <lineage>
        <taxon>Bacteria</taxon>
        <taxon>Pseudomonadati</taxon>
        <taxon>Pseudomonadota</taxon>
        <taxon>Gammaproteobacteria</taxon>
        <taxon>Cellvibrionales</taxon>
        <taxon>Halieaceae</taxon>
        <taxon>Candidatus Litorirhabdus</taxon>
    </lineage>
</organism>
<keyword evidence="5" id="KW-1015">Disulfide bond</keyword>
<evidence type="ECO:0000256" key="3">
    <source>
        <dbReference type="ARBA" id="ARBA00022759"/>
    </source>
</evidence>
<sequence>MNPHALARWLQLTQPQPPTRSCTVQIPTAEFLNRPAVVSSSWQLGALLACTIGLVLLCTTPALAWGPTGHRVSGNLAEQHLSPAARDGIQQVIGSESLARASTWADEMRSNPSNFWQEVAGPWHYVTVPDGKLYADVGAPQQGDAVSALARFRNILLDPTSSVAQRQLALRFSIHIIADLHQPFHVGNGLDRGGNKIKVRFEGKTTNLHTVWDSKMIKLQEQSVEEWTNTLHARFTATQVKAWLNADPQVWIAESATLRKGLYPQQTSIGRGYTDQHDSVMRQRIFQSGVRIAAYLNDLYKEK</sequence>
<dbReference type="Gene3D" id="1.10.575.10">
    <property type="entry name" value="P1 Nuclease"/>
    <property type="match status" value="1"/>
</dbReference>
<accession>A0ABT3TG91</accession>
<dbReference type="InterPro" id="IPR008947">
    <property type="entry name" value="PLipase_C/P1_nuclease_dom_sf"/>
</dbReference>